<evidence type="ECO:0000256" key="5">
    <source>
        <dbReference type="ARBA" id="ARBA00022927"/>
    </source>
</evidence>
<dbReference type="PANTHER" id="PTHR13678">
    <property type="entry name" value="VACUOLAR PROTEIN SORTING-ASSOCIATED PROTEIN 37"/>
    <property type="match status" value="1"/>
</dbReference>
<dbReference type="OrthoDB" id="10260857at2759"/>
<evidence type="ECO:0000259" key="6">
    <source>
        <dbReference type="Pfam" id="PF07200"/>
    </source>
</evidence>
<feature type="non-terminal residue" evidence="7">
    <location>
        <position position="131"/>
    </location>
</feature>
<comment type="similarity">
    <text evidence="2">Belongs to the VPS37 family.</text>
</comment>
<evidence type="ECO:0000256" key="3">
    <source>
        <dbReference type="ARBA" id="ARBA00022448"/>
    </source>
</evidence>
<evidence type="ECO:0000313" key="8">
    <source>
        <dbReference type="Proteomes" id="UP001140091"/>
    </source>
</evidence>
<dbReference type="Pfam" id="PF07200">
    <property type="entry name" value="Mod_r"/>
    <property type="match status" value="1"/>
</dbReference>
<organism evidence="7 8">
    <name type="scientific">Candolleomyces eurysporus</name>
    <dbReference type="NCBI Taxonomy" id="2828524"/>
    <lineage>
        <taxon>Eukaryota</taxon>
        <taxon>Fungi</taxon>
        <taxon>Dikarya</taxon>
        <taxon>Basidiomycota</taxon>
        <taxon>Agaricomycotina</taxon>
        <taxon>Agaricomycetes</taxon>
        <taxon>Agaricomycetidae</taxon>
        <taxon>Agaricales</taxon>
        <taxon>Agaricineae</taxon>
        <taxon>Psathyrellaceae</taxon>
        <taxon>Candolleomyces</taxon>
    </lineage>
</organism>
<dbReference type="EMBL" id="JANBPK010000788">
    <property type="protein sequence ID" value="KAJ2931978.1"/>
    <property type="molecule type" value="Genomic_DNA"/>
</dbReference>
<keyword evidence="3" id="KW-0813">Transport</keyword>
<reference evidence="7" key="1">
    <citation type="submission" date="2022-06" db="EMBL/GenBank/DDBJ databases">
        <title>Genome Sequence of Candolleomyces eurysporus.</title>
        <authorList>
            <person name="Buettner E."/>
        </authorList>
    </citation>
    <scope>NUCLEOTIDE SEQUENCE</scope>
    <source>
        <strain evidence="7">VTCC 930004</strain>
    </source>
</reference>
<dbReference type="AlphaFoldDB" id="A0A9W8JEP9"/>
<evidence type="ECO:0000256" key="4">
    <source>
        <dbReference type="ARBA" id="ARBA00022753"/>
    </source>
</evidence>
<evidence type="ECO:0000313" key="7">
    <source>
        <dbReference type="EMBL" id="KAJ2931978.1"/>
    </source>
</evidence>
<evidence type="ECO:0000256" key="1">
    <source>
        <dbReference type="ARBA" id="ARBA00004177"/>
    </source>
</evidence>
<keyword evidence="8" id="KW-1185">Reference proteome</keyword>
<comment type="caution">
    <text evidence="7">The sequence shown here is derived from an EMBL/GenBank/DDBJ whole genome shotgun (WGS) entry which is preliminary data.</text>
</comment>
<feature type="domain" description="VPS37 C-terminal" evidence="6">
    <location>
        <begin position="14"/>
        <end position="121"/>
    </location>
</feature>
<evidence type="ECO:0000256" key="2">
    <source>
        <dbReference type="ARBA" id="ARBA00007617"/>
    </source>
</evidence>
<dbReference type="GO" id="GO:0006612">
    <property type="term" value="P:protein targeting to membrane"/>
    <property type="evidence" value="ECO:0007669"/>
    <property type="project" value="TreeGrafter"/>
</dbReference>
<name>A0A9W8JEP9_9AGAR</name>
<sequence length="131" mass="15171">MATPLLQEFPELSNFSREDLEDLLNDPVYFQAFFHSLDRVKYMYRAQAELGMANESIASPYAIPPFIILGLMTSSENNVALQESLYNLRAETQAAFDDAKSLEKRWKELEKEQKEVYQACPPCFRLPHFRG</sequence>
<protein>
    <recommendedName>
        <fullName evidence="6">VPS37 C-terminal domain-containing protein</fullName>
    </recommendedName>
</protein>
<dbReference type="GO" id="GO:0043162">
    <property type="term" value="P:ubiquitin-dependent protein catabolic process via the multivesicular body sorting pathway"/>
    <property type="evidence" value="ECO:0007669"/>
    <property type="project" value="TreeGrafter"/>
</dbReference>
<keyword evidence="5" id="KW-0653">Protein transport</keyword>
<accession>A0A9W8JEP9</accession>
<dbReference type="Proteomes" id="UP001140091">
    <property type="component" value="Unassembled WGS sequence"/>
</dbReference>
<proteinExistence type="inferred from homology"/>
<dbReference type="InterPro" id="IPR009851">
    <property type="entry name" value="Mod_r"/>
</dbReference>
<dbReference type="GO" id="GO:0000813">
    <property type="term" value="C:ESCRT I complex"/>
    <property type="evidence" value="ECO:0007669"/>
    <property type="project" value="UniProtKB-ARBA"/>
</dbReference>
<comment type="subcellular location">
    <subcellularLocation>
        <location evidence="1">Endosome</location>
    </subcellularLocation>
</comment>
<dbReference type="PANTHER" id="PTHR13678:SF2">
    <property type="entry name" value="VACUOLAR PROTEIN SORTING-ASSOCIATED PROTEIN 37A"/>
    <property type="match status" value="1"/>
</dbReference>
<keyword evidence="4" id="KW-0967">Endosome</keyword>
<dbReference type="GO" id="GO:0006623">
    <property type="term" value="P:protein targeting to vacuole"/>
    <property type="evidence" value="ECO:0007669"/>
    <property type="project" value="TreeGrafter"/>
</dbReference>
<gene>
    <name evidence="7" type="ORF">H1R20_g5124</name>
</gene>